<keyword evidence="2" id="KW-1185">Reference proteome</keyword>
<gene>
    <name evidence="1" type="ORF">AK812_SmicGene21928</name>
</gene>
<evidence type="ECO:0000313" key="2">
    <source>
        <dbReference type="Proteomes" id="UP000186817"/>
    </source>
</evidence>
<dbReference type="Proteomes" id="UP000186817">
    <property type="component" value="Unassembled WGS sequence"/>
</dbReference>
<dbReference type="AlphaFoldDB" id="A0A1Q9DL36"/>
<dbReference type="EMBL" id="LSRX01000487">
    <property type="protein sequence ID" value="OLP95868.1"/>
    <property type="molecule type" value="Genomic_DNA"/>
</dbReference>
<organism evidence="1 2">
    <name type="scientific">Symbiodinium microadriaticum</name>
    <name type="common">Dinoflagellate</name>
    <name type="synonym">Zooxanthella microadriatica</name>
    <dbReference type="NCBI Taxonomy" id="2951"/>
    <lineage>
        <taxon>Eukaryota</taxon>
        <taxon>Sar</taxon>
        <taxon>Alveolata</taxon>
        <taxon>Dinophyceae</taxon>
        <taxon>Suessiales</taxon>
        <taxon>Symbiodiniaceae</taxon>
        <taxon>Symbiodinium</taxon>
    </lineage>
</organism>
<comment type="caution">
    <text evidence="1">The sequence shown here is derived from an EMBL/GenBank/DDBJ whole genome shotgun (WGS) entry which is preliminary data.</text>
</comment>
<reference evidence="1 2" key="1">
    <citation type="submission" date="2016-02" db="EMBL/GenBank/DDBJ databases">
        <title>Genome analysis of coral dinoflagellate symbionts highlights evolutionary adaptations to a symbiotic lifestyle.</title>
        <authorList>
            <person name="Aranda M."/>
            <person name="Li Y."/>
            <person name="Liew Y.J."/>
            <person name="Baumgarten S."/>
            <person name="Simakov O."/>
            <person name="Wilson M."/>
            <person name="Piel J."/>
            <person name="Ashoor H."/>
            <person name="Bougouffa S."/>
            <person name="Bajic V.B."/>
            <person name="Ryu T."/>
            <person name="Ravasi T."/>
            <person name="Bayer T."/>
            <person name="Micklem G."/>
            <person name="Kim H."/>
            <person name="Bhak J."/>
            <person name="Lajeunesse T.C."/>
            <person name="Voolstra C.R."/>
        </authorList>
    </citation>
    <scope>NUCLEOTIDE SEQUENCE [LARGE SCALE GENOMIC DNA]</scope>
    <source>
        <strain evidence="1 2">CCMP2467</strain>
    </source>
</reference>
<sequence>MLLQTRMQAVAVRALNAALQLVDREFSSIHLPDCLPHRPGCRQPTQRTQSSILIWRWTQHDEFRQA</sequence>
<name>A0A1Q9DL36_SYMMI</name>
<evidence type="ECO:0000313" key="1">
    <source>
        <dbReference type="EMBL" id="OLP95868.1"/>
    </source>
</evidence>
<proteinExistence type="predicted"/>
<protein>
    <submittedName>
        <fullName evidence="1">Uncharacterized protein</fullName>
    </submittedName>
</protein>
<accession>A0A1Q9DL36</accession>